<dbReference type="SUPFAM" id="SSF53649">
    <property type="entry name" value="Alkaline phosphatase-like"/>
    <property type="match status" value="1"/>
</dbReference>
<dbReference type="Gene3D" id="3.40.720.10">
    <property type="entry name" value="Alkaline Phosphatase, subunit A"/>
    <property type="match status" value="1"/>
</dbReference>
<dbReference type="EMBL" id="CP070499">
    <property type="protein sequence ID" value="QSB14684.1"/>
    <property type="molecule type" value="Genomic_DNA"/>
</dbReference>
<dbReference type="RefSeq" id="WP_239676835.1">
    <property type="nucleotide sequence ID" value="NZ_CP070499.1"/>
</dbReference>
<dbReference type="KEGG" id="nhy:JQS43_25040"/>
<feature type="binding site" evidence="2">
    <location>
        <position position="461"/>
    </location>
    <ligand>
        <name>Mg(2+)</name>
        <dbReference type="ChEBI" id="CHEBI:18420"/>
    </ligand>
</feature>
<dbReference type="GO" id="GO:0004035">
    <property type="term" value="F:alkaline phosphatase activity"/>
    <property type="evidence" value="ECO:0007669"/>
    <property type="project" value="TreeGrafter"/>
</dbReference>
<sequence>MPDQERSSRRAEATEAGAEGIGRRALLRAGGVGGVAAAAVVGLGLRPEAALAQPRDEAVTSPARNLGELHELDPHAHTARTGPGGGPRPAPGVRILPIDRAKFLVGVRFDLRVEASGVDPETARIDIEVHGPDGPAPILVGDPIRTSTESDSLEITYPQVTFPAAGTFHVRARVTGRGGRSAQATVEHEVVTAQLGDHPPAKNIIFFLGDGMGTAAITAARILSKGITEGKYHGLLEMDQLQYRGLVGTSGADALATDSANSMSAYMTGHKSSVNAMGVYEGNDPDPNNHPRVENLTELLKRSRDMAIGVVTTSEIQDATPAAVWAHTRRRSEYVEIMEQALNPEQQPDVLLGGGLHALLPQSEPGSRREDDRDLVAEFRKQGFEYADSRRELHKAVRGRRPEKLLGLFHLGNMNVYLDRQHAPDPEVLGEWTDQPNLTEMTEAALRVLERKPNGFFLMVEAASIDKMEHPLDGPRAVYDTIEFDQAIGAAKRWAAGRDDTLIVVTADHNHSMQIAGTHDKREAAGRAANGVYGNAAFPTYADRDGDGFPDDPAPDVELFFGWSNHPDHSDDFHHNPVFKQPALLDEDGRAVDNPERDPDAELQVGNLPFNQTNCVHTVEDVSVFASGPGAARFNAFLDNTELFFAMTDSLDLSVAD</sequence>
<dbReference type="InterPro" id="IPR001952">
    <property type="entry name" value="Alkaline_phosphatase"/>
</dbReference>
<evidence type="ECO:0000256" key="2">
    <source>
        <dbReference type="PIRSR" id="PIRSR601952-2"/>
    </source>
</evidence>
<accession>A0A895YA88</accession>
<dbReference type="PANTHER" id="PTHR11596:SF72">
    <property type="entry name" value="ALKALINE PHOSPHATASE"/>
    <property type="match status" value="1"/>
</dbReference>
<name>A0A895YA88_9ACTN</name>
<evidence type="ECO:0000256" key="3">
    <source>
        <dbReference type="RuleBase" id="RU003946"/>
    </source>
</evidence>
<protein>
    <submittedName>
        <fullName evidence="5">Alkaline phosphatase</fullName>
    </submittedName>
</protein>
<reference evidence="5" key="1">
    <citation type="submission" date="2021-02" db="EMBL/GenBank/DDBJ databases">
        <title>Natrosporangium hydrolyticum gen. nov., sp. nov, a haloalkaliphilic actinobacterium from a soda solonchak soil.</title>
        <authorList>
            <person name="Sorokin D.Y."/>
            <person name="Khijniak T.V."/>
            <person name="Zakharycheva A.P."/>
            <person name="Boueva O.V."/>
            <person name="Ariskina E.V."/>
            <person name="Hahnke R.L."/>
            <person name="Bunk B."/>
            <person name="Sproer C."/>
            <person name="Schumann P."/>
            <person name="Evtushenko L.I."/>
            <person name="Kublanov I.V."/>
        </authorList>
    </citation>
    <scope>NUCLEOTIDE SEQUENCE</scope>
    <source>
        <strain evidence="5">DSM 106523</strain>
    </source>
</reference>
<dbReference type="AlphaFoldDB" id="A0A895YA88"/>
<evidence type="ECO:0000313" key="5">
    <source>
        <dbReference type="EMBL" id="QSB14684.1"/>
    </source>
</evidence>
<proteinExistence type="inferred from homology"/>
<dbReference type="Proteomes" id="UP000662857">
    <property type="component" value="Chromosome"/>
</dbReference>
<keyword evidence="6" id="KW-1185">Reference proteome</keyword>
<dbReference type="Pfam" id="PF00245">
    <property type="entry name" value="Alk_phosphatase"/>
    <property type="match status" value="1"/>
</dbReference>
<feature type="binding site" evidence="2">
    <location>
        <position position="210"/>
    </location>
    <ligand>
        <name>Zn(2+)</name>
        <dbReference type="ChEBI" id="CHEBI:29105"/>
        <label>2</label>
    </ligand>
</feature>
<feature type="binding site" evidence="2">
    <location>
        <position position="470"/>
    </location>
    <ligand>
        <name>Zn(2+)</name>
        <dbReference type="ChEBI" id="CHEBI:29105"/>
        <label>2</label>
    </ligand>
</feature>
<evidence type="ECO:0000256" key="1">
    <source>
        <dbReference type="PIRSR" id="PIRSR601952-1"/>
    </source>
</evidence>
<dbReference type="InterPro" id="IPR017850">
    <property type="entry name" value="Alkaline_phosphatase_core_sf"/>
</dbReference>
<comment type="similarity">
    <text evidence="3">Belongs to the alkaline phosphatase family.</text>
</comment>
<dbReference type="InterPro" id="IPR006311">
    <property type="entry name" value="TAT_signal"/>
</dbReference>
<feature type="binding site" evidence="2">
    <location>
        <position position="508"/>
    </location>
    <ligand>
        <name>Zn(2+)</name>
        <dbReference type="ChEBI" id="CHEBI:29105"/>
        <label>2</label>
    </ligand>
</feature>
<gene>
    <name evidence="5" type="ORF">JQS43_25040</name>
</gene>
<dbReference type="GO" id="GO:0046872">
    <property type="term" value="F:metal ion binding"/>
    <property type="evidence" value="ECO:0007669"/>
    <property type="project" value="UniProtKB-KW"/>
</dbReference>
<keyword evidence="2" id="KW-0460">Magnesium</keyword>
<feature type="binding site" evidence="2">
    <location>
        <position position="318"/>
    </location>
    <ligand>
        <name>Mg(2+)</name>
        <dbReference type="ChEBI" id="CHEBI:18420"/>
    </ligand>
</feature>
<feature type="binding site" evidence="2">
    <location>
        <position position="509"/>
    </location>
    <ligand>
        <name>Zn(2+)</name>
        <dbReference type="ChEBI" id="CHEBI:29105"/>
        <label>2</label>
    </ligand>
</feature>
<keyword evidence="2" id="KW-0479">Metal-binding</keyword>
<feature type="compositionally biased region" description="Basic and acidic residues" evidence="4">
    <location>
        <begin position="67"/>
        <end position="76"/>
    </location>
</feature>
<keyword evidence="2" id="KW-0862">Zinc</keyword>
<evidence type="ECO:0000256" key="4">
    <source>
        <dbReference type="SAM" id="MobiDB-lite"/>
    </source>
</evidence>
<feature type="binding site" evidence="2">
    <location>
        <position position="466"/>
    </location>
    <ligand>
        <name>Zn(2+)</name>
        <dbReference type="ChEBI" id="CHEBI:29105"/>
        <label>2</label>
    </ligand>
</feature>
<dbReference type="CDD" id="cd16012">
    <property type="entry name" value="ALP"/>
    <property type="match status" value="1"/>
</dbReference>
<feature type="region of interest" description="Disordered" evidence="4">
    <location>
        <begin position="67"/>
        <end position="89"/>
    </location>
</feature>
<comment type="cofactor">
    <cofactor evidence="2">
        <name>Zn(2+)</name>
        <dbReference type="ChEBI" id="CHEBI:29105"/>
    </cofactor>
    <text evidence="2">Binds 2 Zn(2+) ions.</text>
</comment>
<dbReference type="PRINTS" id="PR00113">
    <property type="entry name" value="ALKPHPHTASE"/>
</dbReference>
<feature type="binding site" evidence="2">
    <location>
        <position position="320"/>
    </location>
    <ligand>
        <name>Mg(2+)</name>
        <dbReference type="ChEBI" id="CHEBI:18420"/>
    </ligand>
</feature>
<dbReference type="PROSITE" id="PS51318">
    <property type="entry name" value="TAT"/>
    <property type="match status" value="1"/>
</dbReference>
<feature type="active site" description="Phosphoserine intermediate" evidence="1">
    <location>
        <position position="259"/>
    </location>
</feature>
<evidence type="ECO:0000313" key="6">
    <source>
        <dbReference type="Proteomes" id="UP000662857"/>
    </source>
</evidence>
<dbReference type="PANTHER" id="PTHR11596">
    <property type="entry name" value="ALKALINE PHOSPHATASE"/>
    <property type="match status" value="1"/>
</dbReference>
<feature type="binding site" evidence="2">
    <location>
        <position position="617"/>
    </location>
    <ligand>
        <name>Zn(2+)</name>
        <dbReference type="ChEBI" id="CHEBI:29105"/>
        <label>2</label>
    </ligand>
</feature>
<comment type="cofactor">
    <cofactor evidence="2">
        <name>Mg(2+)</name>
        <dbReference type="ChEBI" id="CHEBI:18420"/>
    </cofactor>
    <text evidence="2">Binds 1 Mg(2+) ion.</text>
</comment>
<feature type="binding site" evidence="2">
    <location>
        <position position="210"/>
    </location>
    <ligand>
        <name>Mg(2+)</name>
        <dbReference type="ChEBI" id="CHEBI:18420"/>
    </ligand>
</feature>
<dbReference type="SMART" id="SM00098">
    <property type="entry name" value="alkPPc"/>
    <property type="match status" value="1"/>
</dbReference>
<organism evidence="5 6">
    <name type="scientific">Natronosporangium hydrolyticum</name>
    <dbReference type="NCBI Taxonomy" id="2811111"/>
    <lineage>
        <taxon>Bacteria</taxon>
        <taxon>Bacillati</taxon>
        <taxon>Actinomycetota</taxon>
        <taxon>Actinomycetes</taxon>
        <taxon>Micromonosporales</taxon>
        <taxon>Micromonosporaceae</taxon>
        <taxon>Natronosporangium</taxon>
    </lineage>
</organism>